<dbReference type="GO" id="GO:0003677">
    <property type="term" value="F:DNA binding"/>
    <property type="evidence" value="ECO:0007669"/>
    <property type="project" value="UniProtKB-ARBA"/>
</dbReference>
<keyword evidence="5" id="KW-0067">ATP-binding</keyword>
<evidence type="ECO:0000256" key="4">
    <source>
        <dbReference type="ARBA" id="ARBA00022806"/>
    </source>
</evidence>
<organism evidence="11 12">
    <name type="scientific">Sitophilus oryzae</name>
    <name type="common">Rice weevil</name>
    <name type="synonym">Curculio oryzae</name>
    <dbReference type="NCBI Taxonomy" id="7048"/>
    <lineage>
        <taxon>Eukaryota</taxon>
        <taxon>Metazoa</taxon>
        <taxon>Ecdysozoa</taxon>
        <taxon>Arthropoda</taxon>
        <taxon>Hexapoda</taxon>
        <taxon>Insecta</taxon>
        <taxon>Pterygota</taxon>
        <taxon>Neoptera</taxon>
        <taxon>Endopterygota</taxon>
        <taxon>Coleoptera</taxon>
        <taxon>Polyphaga</taxon>
        <taxon>Cucujiformia</taxon>
        <taxon>Curculionidae</taxon>
        <taxon>Dryophthorinae</taxon>
        <taxon>Sitophilus</taxon>
    </lineage>
</organism>
<dbReference type="InParanoid" id="A0A6J2XSA0"/>
<keyword evidence="3" id="KW-0378">Hydrolase</keyword>
<evidence type="ECO:0000256" key="8">
    <source>
        <dbReference type="SAM" id="MobiDB-lite"/>
    </source>
</evidence>
<dbReference type="Gene3D" id="3.30.1370.50">
    <property type="entry name" value="R3H-like domain"/>
    <property type="match status" value="1"/>
</dbReference>
<feature type="region of interest" description="Disordered" evidence="8">
    <location>
        <begin position="1"/>
        <end position="97"/>
    </location>
</feature>
<dbReference type="FunCoup" id="A0A6J2XSA0">
    <property type="interactions" value="510"/>
</dbReference>
<dbReference type="OrthoDB" id="2359216at2759"/>
<feature type="compositionally biased region" description="Polar residues" evidence="8">
    <location>
        <begin position="31"/>
        <end position="54"/>
    </location>
</feature>
<protein>
    <submittedName>
        <fullName evidence="12">NF-kappa-B-repressing factor-like</fullName>
    </submittedName>
</protein>
<dbReference type="Pfam" id="PF01424">
    <property type="entry name" value="R3H"/>
    <property type="match status" value="1"/>
</dbReference>
<evidence type="ECO:0000256" key="1">
    <source>
        <dbReference type="ARBA" id="ARBA00004123"/>
    </source>
</evidence>
<dbReference type="InterPro" id="IPR036867">
    <property type="entry name" value="R3H_dom_sf"/>
</dbReference>
<evidence type="ECO:0000256" key="7">
    <source>
        <dbReference type="ARBA" id="ARBA00023242"/>
    </source>
</evidence>
<dbReference type="PROSITE" id="PS51061">
    <property type="entry name" value="R3H"/>
    <property type="match status" value="1"/>
</dbReference>
<dbReference type="AlphaFoldDB" id="A0A6J2XSA0"/>
<evidence type="ECO:0000256" key="3">
    <source>
        <dbReference type="ARBA" id="ARBA00022801"/>
    </source>
</evidence>
<evidence type="ECO:0000313" key="11">
    <source>
        <dbReference type="Proteomes" id="UP000504635"/>
    </source>
</evidence>
<dbReference type="GO" id="GO:0003723">
    <property type="term" value="F:RNA binding"/>
    <property type="evidence" value="ECO:0007669"/>
    <property type="project" value="UniProtKB-KW"/>
</dbReference>
<dbReference type="InterPro" id="IPR001374">
    <property type="entry name" value="R3H_dom"/>
</dbReference>
<dbReference type="InterPro" id="IPR000467">
    <property type="entry name" value="G_patch_dom"/>
</dbReference>
<dbReference type="GO" id="GO:0005524">
    <property type="term" value="F:ATP binding"/>
    <property type="evidence" value="ECO:0007669"/>
    <property type="project" value="UniProtKB-KW"/>
</dbReference>
<dbReference type="GO" id="GO:0005634">
    <property type="term" value="C:nucleus"/>
    <property type="evidence" value="ECO:0007669"/>
    <property type="project" value="UniProtKB-SubCell"/>
</dbReference>
<feature type="compositionally biased region" description="Polar residues" evidence="8">
    <location>
        <begin position="60"/>
        <end position="72"/>
    </location>
</feature>
<evidence type="ECO:0000256" key="6">
    <source>
        <dbReference type="ARBA" id="ARBA00022884"/>
    </source>
</evidence>
<dbReference type="SMART" id="SM00443">
    <property type="entry name" value="G_patch"/>
    <property type="match status" value="1"/>
</dbReference>
<dbReference type="SMART" id="SM00393">
    <property type="entry name" value="R3H"/>
    <property type="match status" value="1"/>
</dbReference>
<proteinExistence type="predicted"/>
<dbReference type="PROSITE" id="PS50174">
    <property type="entry name" value="G_PATCH"/>
    <property type="match status" value="1"/>
</dbReference>
<feature type="domain" description="R3H" evidence="10">
    <location>
        <begin position="269"/>
        <end position="333"/>
    </location>
</feature>
<keyword evidence="4" id="KW-0347">Helicase</keyword>
<dbReference type="Proteomes" id="UP000504635">
    <property type="component" value="Unplaced"/>
</dbReference>
<keyword evidence="2" id="KW-0547">Nucleotide-binding</keyword>
<dbReference type="GO" id="GO:0004386">
    <property type="term" value="F:helicase activity"/>
    <property type="evidence" value="ECO:0007669"/>
    <property type="project" value="UniProtKB-KW"/>
</dbReference>
<keyword evidence="6" id="KW-0694">RNA-binding</keyword>
<evidence type="ECO:0000259" key="9">
    <source>
        <dbReference type="PROSITE" id="PS50174"/>
    </source>
</evidence>
<name>A0A6J2XSA0_SITOR</name>
<evidence type="ECO:0000256" key="5">
    <source>
        <dbReference type="ARBA" id="ARBA00022840"/>
    </source>
</evidence>
<feature type="compositionally biased region" description="Polar residues" evidence="8">
    <location>
        <begin position="83"/>
        <end position="97"/>
    </location>
</feature>
<comment type="subcellular location">
    <subcellularLocation>
        <location evidence="1">Nucleus</location>
    </subcellularLocation>
</comment>
<dbReference type="GeneID" id="115880436"/>
<evidence type="ECO:0000313" key="12">
    <source>
        <dbReference type="RefSeq" id="XP_030753499.1"/>
    </source>
</evidence>
<keyword evidence="7" id="KW-0539">Nucleus</keyword>
<reference evidence="12" key="1">
    <citation type="submission" date="2025-08" db="UniProtKB">
        <authorList>
            <consortium name="RefSeq"/>
        </authorList>
    </citation>
    <scope>IDENTIFICATION</scope>
    <source>
        <tissue evidence="12">Gonads</tissue>
    </source>
</reference>
<evidence type="ECO:0000259" key="10">
    <source>
        <dbReference type="PROSITE" id="PS51061"/>
    </source>
</evidence>
<dbReference type="GO" id="GO:0016787">
    <property type="term" value="F:hydrolase activity"/>
    <property type="evidence" value="ECO:0007669"/>
    <property type="project" value="UniProtKB-KW"/>
</dbReference>
<dbReference type="Pfam" id="PF01585">
    <property type="entry name" value="G-patch"/>
    <property type="match status" value="1"/>
</dbReference>
<dbReference type="FunFam" id="3.30.1370.50:FF:000002">
    <property type="entry name" value="Immunoglobulin mu DNA-binding protein 2"/>
    <property type="match status" value="1"/>
</dbReference>
<keyword evidence="11" id="KW-1185">Reference proteome</keyword>
<gene>
    <name evidence="12" type="primary">LOC115880436</name>
</gene>
<sequence>MSHNERHQNYYRNKYGRTPYSHKPPYYRTPPYNSANSRYQLDNTNSDQRPSSRNRYPVNNYGNKFRNPQEQFQGRESDRRFSNTRFNNDQNYPIQPETNESLLERKAQELLDIVLRQPGIRSKIIFLETTDSPVQILQGTVDYFQLKMSIDTLDNGSFVIKIDEEVLAQGVFPNKQAAKSALAEQAIELLKKDCFYITKKKVYEEVCTNESTTSKPTPQSSFTDDNKAYQMMLKMGWSGKGLGVKEQGVQETLAETIEQNITKEGLGSSDVFKKVNKILEDYASSSKISMLRFDPDFTSEERAHIHKIAMKFGLKSKSEGKGEQRRITVTKKLHRADLVFNLLVNDMENTLYKLQIPSNFSHHWKP</sequence>
<evidence type="ECO:0000256" key="2">
    <source>
        <dbReference type="ARBA" id="ARBA00022741"/>
    </source>
</evidence>
<accession>A0A6J2XSA0</accession>
<dbReference type="KEGG" id="soy:115880436"/>
<feature type="domain" description="G-patch" evidence="9">
    <location>
        <begin position="224"/>
        <end position="271"/>
    </location>
</feature>
<dbReference type="RefSeq" id="XP_030753499.1">
    <property type="nucleotide sequence ID" value="XM_030897639.1"/>
</dbReference>
<dbReference type="SUPFAM" id="SSF82708">
    <property type="entry name" value="R3H domain"/>
    <property type="match status" value="1"/>
</dbReference>